<evidence type="ECO:0000313" key="1">
    <source>
        <dbReference type="EMBL" id="GAA1696030.1"/>
    </source>
</evidence>
<keyword evidence="2" id="KW-1185">Reference proteome</keyword>
<dbReference type="Proteomes" id="UP001500383">
    <property type="component" value="Unassembled WGS sequence"/>
</dbReference>
<dbReference type="PANTHER" id="PTHR15394:SF3">
    <property type="entry name" value="SERINE HYDROLASE RBBP9"/>
    <property type="match status" value="1"/>
</dbReference>
<reference evidence="1 2" key="1">
    <citation type="journal article" date="2019" name="Int. J. Syst. Evol. Microbiol.">
        <title>The Global Catalogue of Microorganisms (GCM) 10K type strain sequencing project: providing services to taxonomists for standard genome sequencing and annotation.</title>
        <authorList>
            <consortium name="The Broad Institute Genomics Platform"/>
            <consortium name="The Broad Institute Genome Sequencing Center for Infectious Disease"/>
            <person name="Wu L."/>
            <person name="Ma J."/>
        </authorList>
    </citation>
    <scope>NUCLEOTIDE SEQUENCE [LARGE SCALE GENOMIC DNA]</scope>
    <source>
        <strain evidence="1 2">JCM 16002</strain>
    </source>
</reference>
<dbReference type="PANTHER" id="PTHR15394">
    <property type="entry name" value="SERINE HYDROLASE RBBP9"/>
    <property type="match status" value="1"/>
</dbReference>
<dbReference type="InterPro" id="IPR029058">
    <property type="entry name" value="AB_hydrolase_fold"/>
</dbReference>
<dbReference type="Gene3D" id="3.40.50.1820">
    <property type="entry name" value="alpha/beta hydrolase"/>
    <property type="match status" value="1"/>
</dbReference>
<dbReference type="Pfam" id="PF06821">
    <property type="entry name" value="Ser_hydrolase"/>
    <property type="match status" value="1"/>
</dbReference>
<name>A0ABN2HZG1_9ACTN</name>
<dbReference type="EMBL" id="BAAAQG010000001">
    <property type="protein sequence ID" value="GAA1696030.1"/>
    <property type="molecule type" value="Genomic_DNA"/>
</dbReference>
<comment type="caution">
    <text evidence="1">The sequence shown here is derived from an EMBL/GenBank/DDBJ whole genome shotgun (WGS) entry which is preliminary data.</text>
</comment>
<organism evidence="1 2">
    <name type="scientific">Dietzia cercidiphylli</name>
    <dbReference type="NCBI Taxonomy" id="498199"/>
    <lineage>
        <taxon>Bacteria</taxon>
        <taxon>Bacillati</taxon>
        <taxon>Actinomycetota</taxon>
        <taxon>Actinomycetes</taxon>
        <taxon>Mycobacteriales</taxon>
        <taxon>Dietziaceae</taxon>
        <taxon>Dietzia</taxon>
    </lineage>
</organism>
<dbReference type="InterPro" id="IPR010662">
    <property type="entry name" value="RBBP9/YdeN"/>
</dbReference>
<dbReference type="SUPFAM" id="SSF53474">
    <property type="entry name" value="alpha/beta-Hydrolases"/>
    <property type="match status" value="1"/>
</dbReference>
<evidence type="ECO:0000313" key="2">
    <source>
        <dbReference type="Proteomes" id="UP001500383"/>
    </source>
</evidence>
<dbReference type="GO" id="GO:0016787">
    <property type="term" value="F:hydrolase activity"/>
    <property type="evidence" value="ECO:0007669"/>
    <property type="project" value="UniProtKB-KW"/>
</dbReference>
<gene>
    <name evidence="1" type="ORF">GCM10009831_00010</name>
</gene>
<accession>A0ABN2HZG1</accession>
<protein>
    <submittedName>
        <fullName evidence="1">Alpha/beta hydrolase</fullName>
    </submittedName>
</protein>
<proteinExistence type="predicted"/>
<sequence>MRHGLPFGGMTSVRTTQAVIFHGYGATPADHWFGWLAEQLEHAGVPTRVPALPESTSPSPDRWAATAAEELGIPGRDTIVVAHSLGCLTVLRHLASLTGPWEVGGLVLVSGFVDPLPGLPELDDFIGDGVDLSGIRERAGSLTILRSDDDDHVPVDLTDRLAGLLGTSAQVVPGAGHFLATDGVTTLPHALDAIV</sequence>
<keyword evidence="1" id="KW-0378">Hydrolase</keyword>